<feature type="compositionally biased region" description="Polar residues" evidence="1">
    <location>
        <begin position="27"/>
        <end position="47"/>
    </location>
</feature>
<evidence type="ECO:0000256" key="1">
    <source>
        <dbReference type="SAM" id="MobiDB-lite"/>
    </source>
</evidence>
<comment type="caution">
    <text evidence="2">The sequence shown here is derived from an EMBL/GenBank/DDBJ whole genome shotgun (WGS) entry which is preliminary data.</text>
</comment>
<keyword evidence="3" id="KW-1185">Reference proteome</keyword>
<feature type="non-terminal residue" evidence="2">
    <location>
        <position position="54"/>
    </location>
</feature>
<feature type="compositionally biased region" description="Polar residues" evidence="1">
    <location>
        <begin position="1"/>
        <end position="17"/>
    </location>
</feature>
<dbReference type="Proteomes" id="UP000309340">
    <property type="component" value="Unassembled WGS sequence"/>
</dbReference>
<evidence type="ECO:0000313" key="3">
    <source>
        <dbReference type="Proteomes" id="UP000309340"/>
    </source>
</evidence>
<evidence type="ECO:0000313" key="2">
    <source>
        <dbReference type="EMBL" id="TKA38653.1"/>
    </source>
</evidence>
<reference evidence="2 3" key="1">
    <citation type="submission" date="2017-03" db="EMBL/GenBank/DDBJ databases">
        <title>Genomes of endolithic fungi from Antarctica.</title>
        <authorList>
            <person name="Coleine C."/>
            <person name="Masonjones S."/>
            <person name="Stajich J.E."/>
        </authorList>
    </citation>
    <scope>NUCLEOTIDE SEQUENCE [LARGE SCALE GENOMIC DNA]</scope>
    <source>
        <strain evidence="2 3">CCFEE 5184</strain>
    </source>
</reference>
<organism evidence="2 3">
    <name type="scientific">Friedmanniomyces simplex</name>
    <dbReference type="NCBI Taxonomy" id="329884"/>
    <lineage>
        <taxon>Eukaryota</taxon>
        <taxon>Fungi</taxon>
        <taxon>Dikarya</taxon>
        <taxon>Ascomycota</taxon>
        <taxon>Pezizomycotina</taxon>
        <taxon>Dothideomycetes</taxon>
        <taxon>Dothideomycetidae</taxon>
        <taxon>Mycosphaerellales</taxon>
        <taxon>Teratosphaeriaceae</taxon>
        <taxon>Friedmanniomyces</taxon>
    </lineage>
</organism>
<feature type="region of interest" description="Disordered" evidence="1">
    <location>
        <begin position="27"/>
        <end position="54"/>
    </location>
</feature>
<accession>A0A4U0USA5</accession>
<gene>
    <name evidence="2" type="ORF">B0A55_13790</name>
</gene>
<proteinExistence type="predicted"/>
<name>A0A4U0USA5_9PEZI</name>
<dbReference type="AlphaFoldDB" id="A0A4U0USA5"/>
<feature type="region of interest" description="Disordered" evidence="1">
    <location>
        <begin position="1"/>
        <end position="20"/>
    </location>
</feature>
<dbReference type="EMBL" id="NAJQ01002725">
    <property type="protein sequence ID" value="TKA38653.1"/>
    <property type="molecule type" value="Genomic_DNA"/>
</dbReference>
<sequence length="54" mass="5725">MADKPTTSEPEASTNLAKSFADRLTFPANSTKTNGTNPNASSFTPSGKFSWADE</sequence>
<dbReference type="OrthoDB" id="10265785at2759"/>
<protein>
    <submittedName>
        <fullName evidence="2">Uncharacterized protein</fullName>
    </submittedName>
</protein>